<feature type="region of interest" description="Disordered" evidence="1">
    <location>
        <begin position="18"/>
        <end position="82"/>
    </location>
</feature>
<evidence type="ECO:0000256" key="1">
    <source>
        <dbReference type="SAM" id="MobiDB-lite"/>
    </source>
</evidence>
<evidence type="ECO:0000313" key="2">
    <source>
        <dbReference type="EMBL" id="KAH0510946.1"/>
    </source>
</evidence>
<feature type="compositionally biased region" description="Gly residues" evidence="1">
    <location>
        <begin position="68"/>
        <end position="81"/>
    </location>
</feature>
<dbReference type="Proteomes" id="UP000710432">
    <property type="component" value="Unassembled WGS sequence"/>
</dbReference>
<gene>
    <name evidence="2" type="ORF">LTLLF_152320</name>
</gene>
<dbReference type="AlphaFoldDB" id="A0A8J6GHK1"/>
<name>A0A8J6GHK1_MICOH</name>
<feature type="compositionally biased region" description="Basic and acidic residues" evidence="1">
    <location>
        <begin position="19"/>
        <end position="32"/>
    </location>
</feature>
<organism evidence="2 3">
    <name type="scientific">Microtus ochrogaster</name>
    <name type="common">Prairie vole</name>
    <dbReference type="NCBI Taxonomy" id="79684"/>
    <lineage>
        <taxon>Eukaryota</taxon>
        <taxon>Metazoa</taxon>
        <taxon>Chordata</taxon>
        <taxon>Craniata</taxon>
        <taxon>Vertebrata</taxon>
        <taxon>Euteleostomi</taxon>
        <taxon>Mammalia</taxon>
        <taxon>Eutheria</taxon>
        <taxon>Euarchontoglires</taxon>
        <taxon>Glires</taxon>
        <taxon>Rodentia</taxon>
        <taxon>Myomorpha</taxon>
        <taxon>Muroidea</taxon>
        <taxon>Cricetidae</taxon>
        <taxon>Arvicolinae</taxon>
        <taxon>Microtus</taxon>
    </lineage>
</organism>
<proteinExistence type="predicted"/>
<evidence type="ECO:0000313" key="3">
    <source>
        <dbReference type="Proteomes" id="UP000710432"/>
    </source>
</evidence>
<protein>
    <submittedName>
        <fullName evidence="2">Putative U3 small nucleolar RNA-associated protein 18-like protein isoform X1</fullName>
    </submittedName>
</protein>
<comment type="caution">
    <text evidence="2">The sequence shown here is derived from an EMBL/GenBank/DDBJ whole genome shotgun (WGS) entry which is preliminary data.</text>
</comment>
<dbReference type="EMBL" id="JAATJU010022319">
    <property type="protein sequence ID" value="KAH0510946.1"/>
    <property type="molecule type" value="Genomic_DNA"/>
</dbReference>
<accession>A0A8J6GHK1</accession>
<sequence>MRSDAPCQRLQFSSDLEMPLERWSRTKPERRASKMPGWQARPASGSTLPKSRRFLPTGTAGQAVEGGHYCGPRGGRGGAGFGSRTAWRCRTTSWPPSGAWNSLASLQRRQGQRSCAAAAEAVELAGSTTRKLG</sequence>
<reference evidence="2" key="1">
    <citation type="submission" date="2020-03" db="EMBL/GenBank/DDBJ databases">
        <title>Studies in the Genomics of Life Span.</title>
        <authorList>
            <person name="Glass D."/>
        </authorList>
    </citation>
    <scope>NUCLEOTIDE SEQUENCE</scope>
    <source>
        <strain evidence="2">LTLLF</strain>
        <tissue evidence="2">Muscle</tissue>
    </source>
</reference>